<gene>
    <name evidence="3" type="primary">dmpP</name>
</gene>
<sequence>MTYELTIEPLGETIAIEDGQTILDACLRNGIYLPYQCNHGLCSTCKLSVIDGEVEHGDASPFALMDYEREEGRALACCATAQSDLTIEADVEVDPDALHLQVQDVVGTIVRFEKLTPDILGVWLEIPGDGLPFQAGQYVNVDIPGCSEPRSFSIASSPANPKVIELHVRKVPGGVGTEWIHKNAALGLELRVTGPLGRFFVRASSKDPIIFLAGGSGLSSPKSMTLDLLDREWSGPITLIHGVRTAEDLYFADDFRQLAIKHNNFRYIPVLSQAAADGLWDGTTGFVHEAAEAIFEGSFKGHKAYLCGPPPMIDACIRSLMKGRLFEKDIFTETFSTKSDGENLAKSPLFKKI</sequence>
<dbReference type="InterPro" id="IPR036010">
    <property type="entry name" value="2Fe-2S_ferredoxin-like_sf"/>
</dbReference>
<dbReference type="InterPro" id="IPR001433">
    <property type="entry name" value="OxRdtase_FAD/NAD-bd"/>
</dbReference>
<dbReference type="SUPFAM" id="SSF63380">
    <property type="entry name" value="Riboflavin synthase domain-like"/>
    <property type="match status" value="1"/>
</dbReference>
<dbReference type="CDD" id="cd00207">
    <property type="entry name" value="fer2"/>
    <property type="match status" value="1"/>
</dbReference>
<dbReference type="Gene3D" id="2.40.30.10">
    <property type="entry name" value="Translation factors"/>
    <property type="match status" value="1"/>
</dbReference>
<dbReference type="PROSITE" id="PS51085">
    <property type="entry name" value="2FE2S_FER_2"/>
    <property type="match status" value="1"/>
</dbReference>
<organism evidence="3">
    <name type="scientific">Sphingobium phenoxybenzoativorans</name>
    <dbReference type="NCBI Taxonomy" id="1592790"/>
    <lineage>
        <taxon>Bacteria</taxon>
        <taxon>Pseudomonadati</taxon>
        <taxon>Pseudomonadota</taxon>
        <taxon>Alphaproteobacteria</taxon>
        <taxon>Sphingomonadales</taxon>
        <taxon>Sphingomonadaceae</taxon>
        <taxon>Sphingobium</taxon>
    </lineage>
</organism>
<dbReference type="Pfam" id="PF00970">
    <property type="entry name" value="FAD_binding_6"/>
    <property type="match status" value="1"/>
</dbReference>
<dbReference type="Gene3D" id="3.40.50.80">
    <property type="entry name" value="Nucleotide-binding domain of ferredoxin-NADP reductase (FNR) module"/>
    <property type="match status" value="1"/>
</dbReference>
<dbReference type="PRINTS" id="PR00410">
    <property type="entry name" value="PHEHYDRXLASE"/>
</dbReference>
<dbReference type="InterPro" id="IPR017938">
    <property type="entry name" value="Riboflavin_synthase-like_b-brl"/>
</dbReference>
<dbReference type="AlphaFoldDB" id="A0A1W5YR22"/>
<feature type="domain" description="FAD-binding FR-type" evidence="2">
    <location>
        <begin position="102"/>
        <end position="202"/>
    </location>
</feature>
<protein>
    <submittedName>
        <fullName evidence="3">Phenol hydroxylase reductase subunit</fullName>
    </submittedName>
</protein>
<dbReference type="Gene3D" id="3.10.20.30">
    <property type="match status" value="1"/>
</dbReference>
<reference evidence="3" key="1">
    <citation type="journal article" date="2017" name="Appl. Environ. Microbiol.">
        <title>Degradation of diphenyl ether in Sphingobium phenoxybenzoativorans SC_3 is initiated by a novel ring-cleavage dioxygenase.</title>
        <authorList>
            <person name="Cai S."/>
            <person name="Chen L.W."/>
            <person name="Ai Y.C."/>
            <person name="Qiu J.G."/>
            <person name="Wang C.H."/>
            <person name="Shi C."/>
            <person name="He J."/>
            <person name="Cai T.M."/>
        </authorList>
    </citation>
    <scope>NUCLEOTIDE SEQUENCE</scope>
    <source>
        <strain evidence="3">SC_3</strain>
    </source>
</reference>
<dbReference type="GO" id="GO:0016491">
    <property type="term" value="F:oxidoreductase activity"/>
    <property type="evidence" value="ECO:0007669"/>
    <property type="project" value="InterPro"/>
</dbReference>
<dbReference type="InterPro" id="IPR008333">
    <property type="entry name" value="Cbr1-like_FAD-bd_dom"/>
</dbReference>
<evidence type="ECO:0000259" key="1">
    <source>
        <dbReference type="PROSITE" id="PS51085"/>
    </source>
</evidence>
<dbReference type="PANTHER" id="PTHR47354:SF5">
    <property type="entry name" value="PROTEIN RFBI"/>
    <property type="match status" value="1"/>
</dbReference>
<dbReference type="SUPFAM" id="SSF54292">
    <property type="entry name" value="2Fe-2S ferredoxin-like"/>
    <property type="match status" value="1"/>
</dbReference>
<dbReference type="PROSITE" id="PS00197">
    <property type="entry name" value="2FE2S_FER_1"/>
    <property type="match status" value="1"/>
</dbReference>
<accession>A0A1W5YR22</accession>
<dbReference type="Pfam" id="PF00111">
    <property type="entry name" value="Fer2"/>
    <property type="match status" value="1"/>
</dbReference>
<dbReference type="InterPro" id="IPR006058">
    <property type="entry name" value="2Fe2S_fd_BS"/>
</dbReference>
<dbReference type="InterPro" id="IPR050415">
    <property type="entry name" value="MRET"/>
</dbReference>
<dbReference type="InterPro" id="IPR001041">
    <property type="entry name" value="2Fe-2S_ferredoxin-type"/>
</dbReference>
<dbReference type="OrthoDB" id="9786134at2"/>
<dbReference type="PANTHER" id="PTHR47354">
    <property type="entry name" value="NADH OXIDOREDUCTASE HCR"/>
    <property type="match status" value="1"/>
</dbReference>
<dbReference type="GO" id="GO:0051537">
    <property type="term" value="F:2 iron, 2 sulfur cluster binding"/>
    <property type="evidence" value="ECO:0007669"/>
    <property type="project" value="InterPro"/>
</dbReference>
<dbReference type="RefSeq" id="WP_070156805.1">
    <property type="nucleotide sequence ID" value="NZ_MINO01000037.1"/>
</dbReference>
<dbReference type="SUPFAM" id="SSF52343">
    <property type="entry name" value="Ferredoxin reductase-like, C-terminal NADP-linked domain"/>
    <property type="match status" value="1"/>
</dbReference>
<dbReference type="EMBL" id="KX823580">
    <property type="protein sequence ID" value="ARI47609.1"/>
    <property type="molecule type" value="Genomic_DNA"/>
</dbReference>
<feature type="domain" description="2Fe-2S ferredoxin-type" evidence="1">
    <location>
        <begin position="3"/>
        <end position="93"/>
    </location>
</feature>
<evidence type="ECO:0000313" key="3">
    <source>
        <dbReference type="EMBL" id="ARI47609.1"/>
    </source>
</evidence>
<dbReference type="PROSITE" id="PS51384">
    <property type="entry name" value="FAD_FR"/>
    <property type="match status" value="1"/>
</dbReference>
<dbReference type="InterPro" id="IPR017927">
    <property type="entry name" value="FAD-bd_FR_type"/>
</dbReference>
<dbReference type="InterPro" id="IPR039261">
    <property type="entry name" value="FNR_nucleotide-bd"/>
</dbReference>
<evidence type="ECO:0000259" key="2">
    <source>
        <dbReference type="PROSITE" id="PS51384"/>
    </source>
</evidence>
<name>A0A1W5YR22_9SPHN</name>
<dbReference type="InterPro" id="IPR012675">
    <property type="entry name" value="Beta-grasp_dom_sf"/>
</dbReference>
<proteinExistence type="predicted"/>
<dbReference type="Pfam" id="PF00175">
    <property type="entry name" value="NAD_binding_1"/>
    <property type="match status" value="1"/>
</dbReference>